<sequence>MVRLLMLFIVLVLTTVCSARQLSNQQLYQTLDSLIEQYNQLTADKERRVAIIKDGVKGLKLTPEQQYDLNQRLYDEYVAYKFDSAFYYIDKNVKALSGSSDHDRFAASAVRMAHILAVTGLFDRARRLLDKVNPDSISDQQKIAYYTQQSELNLYRSEMALATKYFYDYIKRAQYYRQLVMQIAPKDSYDYIFNQATYICEAGDTDQGIRILEDYLRKTDLGTRTYSIITSTLAFFYQKKGIPQQQEYYLLLSAINDERSAIRENNSLRSLSEVLMARGNNDDAYRYLLQAISEAKFYGSRIRMMQVGRMAPQILQLYDAERTQTQQRTNLLLFVISFISLVLAGIIIYTLILYRKKHAAGLQIIEMNKMLASHSAEIENVNTQMKEANRIKEEYIGRFLELSSLLISDGEQRLKQLNRLARERKLEELYAELKTMEPVNKGIRKFHSHFDTAFLNIYPNFICEVNRLLNSESQFAVEVDGTPVKHLSTELRVLALIRLDITDNQKIADILRSSITTIYTYRSKLKAKAINKETFEDDVRRIATYR</sequence>
<evidence type="ECO:0000313" key="5">
    <source>
        <dbReference type="Proteomes" id="UP000184130"/>
    </source>
</evidence>
<evidence type="ECO:0000259" key="3">
    <source>
        <dbReference type="Pfam" id="PF19904"/>
    </source>
</evidence>
<dbReference type="RefSeq" id="WP_073204244.1">
    <property type="nucleotide sequence ID" value="NZ_FRBD01000002.1"/>
</dbReference>
<name>A0A1M6RQ40_XYLRU</name>
<protein>
    <recommendedName>
        <fullName evidence="3">DUF6377 domain-containing protein</fullName>
    </recommendedName>
</protein>
<keyword evidence="2" id="KW-0472">Membrane</keyword>
<feature type="domain" description="DUF6377" evidence="3">
    <location>
        <begin position="257"/>
        <end position="508"/>
    </location>
</feature>
<feature type="coiled-coil region" evidence="1">
    <location>
        <begin position="371"/>
        <end position="398"/>
    </location>
</feature>
<keyword evidence="1" id="KW-0175">Coiled coil</keyword>
<dbReference type="Pfam" id="PF19904">
    <property type="entry name" value="DUF6377"/>
    <property type="match status" value="1"/>
</dbReference>
<proteinExistence type="predicted"/>
<dbReference type="EMBL" id="FRBD01000002">
    <property type="protein sequence ID" value="SHK34553.1"/>
    <property type="molecule type" value="Genomic_DNA"/>
</dbReference>
<organism evidence="4 5">
    <name type="scientific">Xylanibacter ruminicola</name>
    <name type="common">Prevotella ruminicola</name>
    <dbReference type="NCBI Taxonomy" id="839"/>
    <lineage>
        <taxon>Bacteria</taxon>
        <taxon>Pseudomonadati</taxon>
        <taxon>Bacteroidota</taxon>
        <taxon>Bacteroidia</taxon>
        <taxon>Bacteroidales</taxon>
        <taxon>Prevotellaceae</taxon>
        <taxon>Xylanibacter</taxon>
    </lineage>
</organism>
<dbReference type="AlphaFoldDB" id="A0A1M6RQ40"/>
<reference evidence="4 5" key="1">
    <citation type="submission" date="2016-11" db="EMBL/GenBank/DDBJ databases">
        <authorList>
            <person name="Jaros S."/>
            <person name="Januszkiewicz K."/>
            <person name="Wedrychowicz H."/>
        </authorList>
    </citation>
    <scope>NUCLEOTIDE SEQUENCE [LARGE SCALE GENOMIC DNA]</scope>
    <source>
        <strain evidence="4 5">KHT3</strain>
    </source>
</reference>
<dbReference type="Proteomes" id="UP000184130">
    <property type="component" value="Unassembled WGS sequence"/>
</dbReference>
<dbReference type="OrthoDB" id="1044679at2"/>
<keyword evidence="2" id="KW-1133">Transmembrane helix</keyword>
<evidence type="ECO:0000256" key="2">
    <source>
        <dbReference type="SAM" id="Phobius"/>
    </source>
</evidence>
<dbReference type="InterPro" id="IPR045957">
    <property type="entry name" value="DUF6377"/>
</dbReference>
<accession>A0A1M6RQ40</accession>
<evidence type="ECO:0000256" key="1">
    <source>
        <dbReference type="SAM" id="Coils"/>
    </source>
</evidence>
<feature type="transmembrane region" description="Helical" evidence="2">
    <location>
        <begin position="331"/>
        <end position="354"/>
    </location>
</feature>
<evidence type="ECO:0000313" key="4">
    <source>
        <dbReference type="EMBL" id="SHK34553.1"/>
    </source>
</evidence>
<gene>
    <name evidence="4" type="ORF">SAMN05216463_10259</name>
</gene>
<keyword evidence="2" id="KW-0812">Transmembrane</keyword>